<sequence length="87" mass="9738">MGDRAQKPTASLGRGAGVRALEGEGVKVVILNQGKDRTFEQDLVKDVLEITSLFSGSTLSWLSTLVRTRSYWTERSGRIRRRLWGCL</sequence>
<dbReference type="AlphaFoldDB" id="A0A8J2BN80"/>
<reference evidence="1" key="1">
    <citation type="submission" date="2021-02" db="EMBL/GenBank/DDBJ databases">
        <authorList>
            <person name="Cremers G."/>
            <person name="Picone N."/>
        </authorList>
    </citation>
    <scope>NUCLEOTIDE SEQUENCE</scope>
    <source>
        <strain evidence="1">PQ17</strain>
    </source>
</reference>
<gene>
    <name evidence="1" type="ORF">MPNT_190031</name>
</gene>
<keyword evidence="2" id="KW-1185">Reference proteome</keyword>
<accession>A0A8J2BN80</accession>
<comment type="caution">
    <text evidence="1">The sequence shown here is derived from an EMBL/GenBank/DDBJ whole genome shotgun (WGS) entry which is preliminary data.</text>
</comment>
<dbReference type="EMBL" id="CAJNOB010000011">
    <property type="protein sequence ID" value="CAF0695406.1"/>
    <property type="molecule type" value="Genomic_DNA"/>
</dbReference>
<dbReference type="Proteomes" id="UP000663859">
    <property type="component" value="Unassembled WGS sequence"/>
</dbReference>
<dbReference type="RefSeq" id="WP_214096278.1">
    <property type="nucleotide sequence ID" value="NZ_CAJNOB010000011.1"/>
</dbReference>
<evidence type="ECO:0000313" key="2">
    <source>
        <dbReference type="Proteomes" id="UP000663859"/>
    </source>
</evidence>
<organism evidence="1 2">
    <name type="scientific">Candidatus Methylacidithermus pantelleriae</name>
    <dbReference type="NCBI Taxonomy" id="2744239"/>
    <lineage>
        <taxon>Bacteria</taxon>
        <taxon>Pseudomonadati</taxon>
        <taxon>Verrucomicrobiota</taxon>
        <taxon>Methylacidiphilae</taxon>
        <taxon>Methylacidiphilales</taxon>
        <taxon>Methylacidiphilaceae</taxon>
        <taxon>Candidatus Methylacidithermus</taxon>
    </lineage>
</organism>
<evidence type="ECO:0000313" key="1">
    <source>
        <dbReference type="EMBL" id="CAF0695406.1"/>
    </source>
</evidence>
<name>A0A8J2BN80_9BACT</name>
<protein>
    <submittedName>
        <fullName evidence="1">Uncharacterized protein</fullName>
    </submittedName>
</protein>
<proteinExistence type="predicted"/>